<gene>
    <name evidence="3" type="ORF">EHS11_05370</name>
</gene>
<dbReference type="Proteomes" id="UP000298264">
    <property type="component" value="Unassembled WGS sequence"/>
</dbReference>
<dbReference type="Pfam" id="PF01381">
    <property type="entry name" value="HTH_3"/>
    <property type="match status" value="1"/>
</dbReference>
<comment type="caution">
    <text evidence="3">The sequence shown here is derived from an EMBL/GenBank/DDBJ whole genome shotgun (WGS) entry which is preliminary data.</text>
</comment>
<dbReference type="Gene3D" id="1.10.260.40">
    <property type="entry name" value="lambda repressor-like DNA-binding domains"/>
    <property type="match status" value="1"/>
</dbReference>
<dbReference type="SUPFAM" id="SSF47413">
    <property type="entry name" value="lambda repressor-like DNA-binding domains"/>
    <property type="match status" value="1"/>
</dbReference>
<proteinExistence type="predicted"/>
<dbReference type="OrthoDB" id="9969742at2"/>
<evidence type="ECO:0000259" key="2">
    <source>
        <dbReference type="PROSITE" id="PS50943"/>
    </source>
</evidence>
<dbReference type="InterPro" id="IPR010982">
    <property type="entry name" value="Lambda_DNA-bd_dom_sf"/>
</dbReference>
<feature type="compositionally biased region" description="Basic residues" evidence="1">
    <location>
        <begin position="75"/>
        <end position="85"/>
    </location>
</feature>
<evidence type="ECO:0000313" key="3">
    <source>
        <dbReference type="EMBL" id="TGN11937.1"/>
    </source>
</evidence>
<evidence type="ECO:0000313" key="4">
    <source>
        <dbReference type="Proteomes" id="UP000298264"/>
    </source>
</evidence>
<protein>
    <submittedName>
        <fullName evidence="3">XRE family transcriptional regulator</fullName>
    </submittedName>
</protein>
<dbReference type="InterPro" id="IPR001387">
    <property type="entry name" value="Cro/C1-type_HTH"/>
</dbReference>
<organism evidence="3 4">
    <name type="scientific">Leptospira ilyithenensis</name>
    <dbReference type="NCBI Taxonomy" id="2484901"/>
    <lineage>
        <taxon>Bacteria</taxon>
        <taxon>Pseudomonadati</taxon>
        <taxon>Spirochaetota</taxon>
        <taxon>Spirochaetia</taxon>
        <taxon>Leptospirales</taxon>
        <taxon>Leptospiraceae</taxon>
        <taxon>Leptospira</taxon>
    </lineage>
</organism>
<dbReference type="RefSeq" id="WP_135763380.1">
    <property type="nucleotide sequence ID" value="NZ_RQHV01000036.1"/>
</dbReference>
<sequence>MNQKNISQNQLAILLDDPPLVSRILRGKAEISKKAAILLNKYLDIEFEVLFQKEIEEVAKREFSGREKSKDFLGKGRKKKELITH</sequence>
<dbReference type="AlphaFoldDB" id="A0A4V3JXH0"/>
<accession>A0A4V3JXH0</accession>
<feature type="region of interest" description="Disordered" evidence="1">
    <location>
        <begin position="64"/>
        <end position="85"/>
    </location>
</feature>
<dbReference type="GO" id="GO:0003677">
    <property type="term" value="F:DNA binding"/>
    <property type="evidence" value="ECO:0007669"/>
    <property type="project" value="InterPro"/>
</dbReference>
<feature type="compositionally biased region" description="Basic and acidic residues" evidence="1">
    <location>
        <begin position="64"/>
        <end position="74"/>
    </location>
</feature>
<name>A0A4V3JXH0_9LEPT</name>
<dbReference type="PROSITE" id="PS50943">
    <property type="entry name" value="HTH_CROC1"/>
    <property type="match status" value="1"/>
</dbReference>
<dbReference type="CDD" id="cd00093">
    <property type="entry name" value="HTH_XRE"/>
    <property type="match status" value="1"/>
</dbReference>
<evidence type="ECO:0000256" key="1">
    <source>
        <dbReference type="SAM" id="MobiDB-lite"/>
    </source>
</evidence>
<dbReference type="EMBL" id="RQHV01000036">
    <property type="protein sequence ID" value="TGN11937.1"/>
    <property type="molecule type" value="Genomic_DNA"/>
</dbReference>
<keyword evidence="4" id="KW-1185">Reference proteome</keyword>
<reference evidence="3" key="1">
    <citation type="journal article" date="2019" name="PLoS Negl. Trop. Dis.">
        <title>Revisiting the worldwide diversity of Leptospira species in the environment.</title>
        <authorList>
            <person name="Vincent A.T."/>
            <person name="Schiettekatte O."/>
            <person name="Bourhy P."/>
            <person name="Veyrier F.J."/>
            <person name="Picardeau M."/>
        </authorList>
    </citation>
    <scope>NUCLEOTIDE SEQUENCE [LARGE SCALE GENOMIC DNA]</scope>
    <source>
        <strain evidence="3">201400974</strain>
    </source>
</reference>
<feature type="domain" description="HTH cro/C1-type" evidence="2">
    <location>
        <begin position="2"/>
        <end position="50"/>
    </location>
</feature>